<keyword evidence="1" id="KW-0472">Membrane</keyword>
<feature type="non-terminal residue" evidence="2">
    <location>
        <position position="1"/>
    </location>
</feature>
<accession>A0ABN9C385</accession>
<keyword evidence="3" id="KW-1185">Reference proteome</keyword>
<keyword evidence="1" id="KW-1133">Transmembrane helix</keyword>
<proteinExistence type="predicted"/>
<protein>
    <submittedName>
        <fullName evidence="2">Uncharacterized protein</fullName>
    </submittedName>
</protein>
<dbReference type="EMBL" id="CATNWA010007665">
    <property type="protein sequence ID" value="CAI9554474.1"/>
    <property type="molecule type" value="Genomic_DNA"/>
</dbReference>
<name>A0ABN9C385_9NEOB</name>
<evidence type="ECO:0000313" key="2">
    <source>
        <dbReference type="EMBL" id="CAI9554474.1"/>
    </source>
</evidence>
<dbReference type="Proteomes" id="UP001162483">
    <property type="component" value="Unassembled WGS sequence"/>
</dbReference>
<organism evidence="2 3">
    <name type="scientific">Staurois parvus</name>
    <dbReference type="NCBI Taxonomy" id="386267"/>
    <lineage>
        <taxon>Eukaryota</taxon>
        <taxon>Metazoa</taxon>
        <taxon>Chordata</taxon>
        <taxon>Craniata</taxon>
        <taxon>Vertebrata</taxon>
        <taxon>Euteleostomi</taxon>
        <taxon>Amphibia</taxon>
        <taxon>Batrachia</taxon>
        <taxon>Anura</taxon>
        <taxon>Neobatrachia</taxon>
        <taxon>Ranoidea</taxon>
        <taxon>Ranidae</taxon>
        <taxon>Staurois</taxon>
    </lineage>
</organism>
<reference evidence="2" key="1">
    <citation type="submission" date="2023-05" db="EMBL/GenBank/DDBJ databases">
        <authorList>
            <person name="Stuckert A."/>
        </authorList>
    </citation>
    <scope>NUCLEOTIDE SEQUENCE</scope>
</reference>
<feature type="transmembrane region" description="Helical" evidence="1">
    <location>
        <begin position="35"/>
        <end position="57"/>
    </location>
</feature>
<evidence type="ECO:0000313" key="3">
    <source>
        <dbReference type="Proteomes" id="UP001162483"/>
    </source>
</evidence>
<sequence length="65" mass="6852">CFGVTGDVSDTNQIIDILTLGGTDYLPLTSPQLCALSLCVVGVLYTVSTRICMALLCRAIQSSVQ</sequence>
<keyword evidence="1" id="KW-0812">Transmembrane</keyword>
<gene>
    <name evidence="2" type="ORF">SPARVUS_LOCUS4224941</name>
</gene>
<evidence type="ECO:0000256" key="1">
    <source>
        <dbReference type="SAM" id="Phobius"/>
    </source>
</evidence>
<comment type="caution">
    <text evidence="2">The sequence shown here is derived from an EMBL/GenBank/DDBJ whole genome shotgun (WGS) entry which is preliminary data.</text>
</comment>